<accession>A0A0F2MGU4</accession>
<dbReference type="RefSeq" id="XP_016590062.1">
    <property type="nucleotide sequence ID" value="XM_016728750.1"/>
</dbReference>
<reference evidence="1 2" key="2">
    <citation type="journal article" date="2015" name="Eukaryot. Cell">
        <title>Asexual propagation of a virulent clone complex in a human and feline outbreak of sporotrichosis.</title>
        <authorList>
            <person name="Teixeira Mde M."/>
            <person name="Rodrigues A.M."/>
            <person name="Tsui C.K."/>
            <person name="de Almeida L.G."/>
            <person name="Van Diepeningen A.D."/>
            <person name="van den Ende B.G."/>
            <person name="Fernandes G.F."/>
            <person name="Kano R."/>
            <person name="Hamelin R.C."/>
            <person name="Lopes-Bezerra L.M."/>
            <person name="Vasconcelos A.T."/>
            <person name="de Hoog S."/>
            <person name="de Camargo Z.P."/>
            <person name="Felipe M.S."/>
        </authorList>
    </citation>
    <scope>NUCLEOTIDE SEQUENCE [LARGE SCALE GENOMIC DNA]</scope>
    <source>
        <strain evidence="1 2">1099-18</strain>
    </source>
</reference>
<proteinExistence type="predicted"/>
<dbReference type="OrthoDB" id="5229017at2759"/>
<name>A0A0F2MGU4_SPOSC</name>
<dbReference type="Proteomes" id="UP000033710">
    <property type="component" value="Unassembled WGS sequence"/>
</dbReference>
<dbReference type="AlphaFoldDB" id="A0A0F2MGU4"/>
<protein>
    <submittedName>
        <fullName evidence="1">Uncharacterized protein</fullName>
    </submittedName>
</protein>
<dbReference type="KEGG" id="ssck:SPSK_01851"/>
<evidence type="ECO:0000313" key="1">
    <source>
        <dbReference type="EMBL" id="KJR87386.1"/>
    </source>
</evidence>
<sequence length="317" mass="35219">MSVSEQFVGGDGVISTPIATGVGTGEKAEVIGHRTADAKPSGEYASILADTPLQADEAGVASRGMYSPLTSLCNEPRFATMRRGHKVMVGQNGWLERPGSIAKKPEQPKKAGFFDSLKRIAKEVADATEMKSSRRVKGGERGRASSRVRISLDPREQSLLYCELEFLLTSALDCYINSQFNAGRLDADKYKKVVDAWHQKGRPKVVGFRYDLETQLDLVFLHMKDFRFYGDRASVPAAISGILEAMRVNARALRVRTFCQPDSVMAKQLLDSQSLLNLLGSAEQRQIQLAEVVQFFKIVLEREHKLQRTEEVRGLPQ</sequence>
<dbReference type="VEuPathDB" id="FungiDB:SPSK_01851"/>
<evidence type="ECO:0000313" key="2">
    <source>
        <dbReference type="Proteomes" id="UP000033710"/>
    </source>
</evidence>
<dbReference type="EMBL" id="AXCR01000005">
    <property type="protein sequence ID" value="KJR87386.1"/>
    <property type="molecule type" value="Genomic_DNA"/>
</dbReference>
<dbReference type="GeneID" id="27664027"/>
<gene>
    <name evidence="1" type="ORF">SPSK_01851</name>
</gene>
<organism evidence="1 2">
    <name type="scientific">Sporothrix schenckii 1099-18</name>
    <dbReference type="NCBI Taxonomy" id="1397361"/>
    <lineage>
        <taxon>Eukaryota</taxon>
        <taxon>Fungi</taxon>
        <taxon>Dikarya</taxon>
        <taxon>Ascomycota</taxon>
        <taxon>Pezizomycotina</taxon>
        <taxon>Sordariomycetes</taxon>
        <taxon>Sordariomycetidae</taxon>
        <taxon>Ophiostomatales</taxon>
        <taxon>Ophiostomataceae</taxon>
        <taxon>Sporothrix</taxon>
    </lineage>
</organism>
<reference evidence="1 2" key="1">
    <citation type="journal article" date="2014" name="BMC Genomics">
        <title>Comparative genomics of the major fungal agents of human and animal Sporotrichosis: Sporothrix schenckii and Sporothrix brasiliensis.</title>
        <authorList>
            <person name="Teixeira M.M."/>
            <person name="de Almeida L.G."/>
            <person name="Kubitschek-Barreira P."/>
            <person name="Alves F.L."/>
            <person name="Kioshima E.S."/>
            <person name="Abadio A.K."/>
            <person name="Fernandes L."/>
            <person name="Derengowski L.S."/>
            <person name="Ferreira K.S."/>
            <person name="Souza R.C."/>
            <person name="Ruiz J.C."/>
            <person name="de Andrade N.C."/>
            <person name="Paes H.C."/>
            <person name="Nicola A.M."/>
            <person name="Albuquerque P."/>
            <person name="Gerber A.L."/>
            <person name="Martins V.P."/>
            <person name="Peconick L.D."/>
            <person name="Neto A.V."/>
            <person name="Chaucanez C.B."/>
            <person name="Silva P.A."/>
            <person name="Cunha O.L."/>
            <person name="de Oliveira F.F."/>
            <person name="dos Santos T.C."/>
            <person name="Barros A.L."/>
            <person name="Soares M.A."/>
            <person name="de Oliveira L.M."/>
            <person name="Marini M.M."/>
            <person name="Villalobos-Duno H."/>
            <person name="Cunha M.M."/>
            <person name="de Hoog S."/>
            <person name="da Silveira J.F."/>
            <person name="Henrissat B."/>
            <person name="Nino-Vega G.A."/>
            <person name="Cisalpino P.S."/>
            <person name="Mora-Montes H.M."/>
            <person name="Almeida S.R."/>
            <person name="Stajich J.E."/>
            <person name="Lopes-Bezerra L.M."/>
            <person name="Vasconcelos A.T."/>
            <person name="Felipe M.S."/>
        </authorList>
    </citation>
    <scope>NUCLEOTIDE SEQUENCE [LARGE SCALE GENOMIC DNA]</scope>
    <source>
        <strain evidence="1 2">1099-18</strain>
    </source>
</reference>
<comment type="caution">
    <text evidence="1">The sequence shown here is derived from an EMBL/GenBank/DDBJ whole genome shotgun (WGS) entry which is preliminary data.</text>
</comment>